<dbReference type="InterPro" id="IPR012337">
    <property type="entry name" value="RNaseH-like_sf"/>
</dbReference>
<accession>A0ABY5W9F8</accession>
<dbReference type="PANTHER" id="PTHR47515">
    <property type="entry name" value="LOW CALCIUM RESPONSE LOCUS PROTEIN T"/>
    <property type="match status" value="1"/>
</dbReference>
<dbReference type="InterPro" id="IPR036397">
    <property type="entry name" value="RNaseH_sf"/>
</dbReference>
<dbReference type="EMBL" id="CP073720">
    <property type="protein sequence ID" value="UWP86507.1"/>
    <property type="molecule type" value="Genomic_DNA"/>
</dbReference>
<reference evidence="2" key="2">
    <citation type="submission" date="2022-09" db="EMBL/GenBank/DDBJ databases">
        <title>Biosynthetic gene clusters of Dactylosporangioum fulvum.</title>
        <authorList>
            <person name="Caradec T."/>
        </authorList>
    </citation>
    <scope>NUCLEOTIDE SEQUENCE</scope>
    <source>
        <strain evidence="2">NRRL B-16292</strain>
    </source>
</reference>
<feature type="domain" description="Integrase catalytic" evidence="1">
    <location>
        <begin position="151"/>
        <end position="329"/>
    </location>
</feature>
<evidence type="ECO:0000313" key="3">
    <source>
        <dbReference type="Proteomes" id="UP001059617"/>
    </source>
</evidence>
<dbReference type="Proteomes" id="UP001059617">
    <property type="component" value="Chromosome"/>
</dbReference>
<dbReference type="Pfam" id="PF13565">
    <property type="entry name" value="HTH_32"/>
    <property type="match status" value="1"/>
</dbReference>
<evidence type="ECO:0000313" key="2">
    <source>
        <dbReference type="EMBL" id="UWP86507.1"/>
    </source>
</evidence>
<proteinExistence type="predicted"/>
<name>A0ABY5W9F8_9ACTN</name>
<dbReference type="SUPFAM" id="SSF53098">
    <property type="entry name" value="Ribonuclease H-like"/>
    <property type="match status" value="1"/>
</dbReference>
<gene>
    <name evidence="2" type="ORF">Dfulv_20600</name>
</gene>
<keyword evidence="3" id="KW-1185">Reference proteome</keyword>
<evidence type="ECO:0000259" key="1">
    <source>
        <dbReference type="PROSITE" id="PS50994"/>
    </source>
</evidence>
<dbReference type="Pfam" id="PF13683">
    <property type="entry name" value="rve_3"/>
    <property type="match status" value="1"/>
</dbReference>
<dbReference type="PROSITE" id="PS50994">
    <property type="entry name" value="INTEGRASE"/>
    <property type="match status" value="1"/>
</dbReference>
<protein>
    <submittedName>
        <fullName evidence="2">Integrase core domain-containing protein</fullName>
    </submittedName>
</protein>
<dbReference type="InterPro" id="IPR001584">
    <property type="entry name" value="Integrase_cat-core"/>
</dbReference>
<sequence>MVFRLLYLSMVQVFGWLVWLSRSDAAKTAELLVLRHEVAVLRRQVGRPRPSWPDRAVLSALTRLLPGWLRGHRLVTPATLLAWHRRLVQRRWTYPNRPGRPPINADVRDLVLRLARENPDWGHRRIQGELVGLGYRVGAGTIRRILARTRTGPAPRGMDTSWRRFLRTQAHGLLATDFFHLDTIALRRIYVLVVMEVVTRRVHILGVTASPTGDWTTQQARNLIVDLGERANSFRFLIRDHDSKFTTSFDAVFTAEGVAMVRIPPRTPRANCYAERFIGTVRRECTDHIMIYNEQHARAILDAYARHFNEHRPHQRLDQHPPRHNPDVVIPLDRPVHKRRVLQGLMNEYRRAA</sequence>
<dbReference type="RefSeq" id="WP_259865748.1">
    <property type="nucleotide sequence ID" value="NZ_BAAAST010000003.1"/>
</dbReference>
<organism evidence="2 3">
    <name type="scientific">Dactylosporangium fulvum</name>
    <dbReference type="NCBI Taxonomy" id="53359"/>
    <lineage>
        <taxon>Bacteria</taxon>
        <taxon>Bacillati</taxon>
        <taxon>Actinomycetota</taxon>
        <taxon>Actinomycetes</taxon>
        <taxon>Micromonosporales</taxon>
        <taxon>Micromonosporaceae</taxon>
        <taxon>Dactylosporangium</taxon>
    </lineage>
</organism>
<reference evidence="2" key="1">
    <citation type="submission" date="2021-04" db="EMBL/GenBank/DDBJ databases">
        <authorList>
            <person name="Hartkoorn R.C."/>
            <person name="Beaudoing E."/>
            <person name="Hot D."/>
        </authorList>
    </citation>
    <scope>NUCLEOTIDE SEQUENCE</scope>
    <source>
        <strain evidence="2">NRRL B-16292</strain>
    </source>
</reference>
<dbReference type="Gene3D" id="3.30.420.10">
    <property type="entry name" value="Ribonuclease H-like superfamily/Ribonuclease H"/>
    <property type="match status" value="1"/>
</dbReference>
<dbReference type="PANTHER" id="PTHR47515:SF2">
    <property type="entry name" value="INTEGRASE CORE DOMAIN PROTEIN"/>
    <property type="match status" value="1"/>
</dbReference>